<organism evidence="1 2">
    <name type="scientific">candidate division CSSED10-310 bacterium</name>
    <dbReference type="NCBI Taxonomy" id="2855610"/>
    <lineage>
        <taxon>Bacteria</taxon>
        <taxon>Bacteria division CSSED10-310</taxon>
    </lineage>
</organism>
<evidence type="ECO:0000313" key="2">
    <source>
        <dbReference type="Proteomes" id="UP001594351"/>
    </source>
</evidence>
<sequence length="102" mass="11422">MNENEISEKIIGAAIEVHRILGPGLLESGIKLGTDLRLDLLLEDKVIVDLKAREKLSPLDEPQLLTSLRLSEKHLGLIINFHVKVLRQGITRVVNKLPEENT</sequence>
<accession>A0ABV6YZT1</accession>
<dbReference type="Pfam" id="PF13366">
    <property type="entry name" value="PDDEXK_3"/>
    <property type="match status" value="1"/>
</dbReference>
<dbReference type="Proteomes" id="UP001594351">
    <property type="component" value="Unassembled WGS sequence"/>
</dbReference>
<gene>
    <name evidence="1" type="ORF">ACFL27_16090</name>
</gene>
<dbReference type="InterPro" id="IPR026350">
    <property type="entry name" value="GxxExxY"/>
</dbReference>
<dbReference type="EMBL" id="JBHPBY010000218">
    <property type="protein sequence ID" value="MFC1851711.1"/>
    <property type="molecule type" value="Genomic_DNA"/>
</dbReference>
<reference evidence="1 2" key="1">
    <citation type="submission" date="2024-09" db="EMBL/GenBank/DDBJ databases">
        <title>Laminarin stimulates single cell rates of sulfate reduction while oxygen inhibits transcriptomic activity in coastal marine sediment.</title>
        <authorList>
            <person name="Lindsay M."/>
            <person name="Orcutt B."/>
            <person name="Emerson D."/>
            <person name="Stepanauskas R."/>
            <person name="D'Angelo T."/>
        </authorList>
    </citation>
    <scope>NUCLEOTIDE SEQUENCE [LARGE SCALE GENOMIC DNA]</scope>
    <source>
        <strain evidence="1">SAG AM-311-K15</strain>
    </source>
</reference>
<evidence type="ECO:0000313" key="1">
    <source>
        <dbReference type="EMBL" id="MFC1851711.1"/>
    </source>
</evidence>
<dbReference type="NCBIfam" id="TIGR04256">
    <property type="entry name" value="GxxExxY"/>
    <property type="match status" value="1"/>
</dbReference>
<proteinExistence type="predicted"/>
<name>A0ABV6YZT1_UNCC1</name>
<comment type="caution">
    <text evidence="1">The sequence shown here is derived from an EMBL/GenBank/DDBJ whole genome shotgun (WGS) entry which is preliminary data.</text>
</comment>
<keyword evidence="2" id="KW-1185">Reference proteome</keyword>
<protein>
    <submittedName>
        <fullName evidence="1">GxxExxY protein</fullName>
    </submittedName>
</protein>